<protein>
    <submittedName>
        <fullName evidence="1">Sigma-70 family RNA polymerase sigma factor</fullName>
    </submittedName>
</protein>
<comment type="caution">
    <text evidence="1">The sequence shown here is derived from an EMBL/GenBank/DDBJ whole genome shotgun (WGS) entry which is preliminary data.</text>
</comment>
<gene>
    <name evidence="1" type="ORF">DU478_21500</name>
</gene>
<dbReference type="AlphaFoldDB" id="A0A369TFN7"/>
<accession>A0A369TFN7</accession>
<organism evidence="1 2">
    <name type="scientific">Thalassococcus profundi</name>
    <dbReference type="NCBI Taxonomy" id="2282382"/>
    <lineage>
        <taxon>Bacteria</taxon>
        <taxon>Pseudomonadati</taxon>
        <taxon>Pseudomonadota</taxon>
        <taxon>Alphaproteobacteria</taxon>
        <taxon>Rhodobacterales</taxon>
        <taxon>Roseobacteraceae</taxon>
        <taxon>Thalassococcus</taxon>
    </lineage>
</organism>
<proteinExistence type="predicted"/>
<dbReference type="Gene3D" id="1.10.10.10">
    <property type="entry name" value="Winged helix-like DNA-binding domain superfamily/Winged helix DNA-binding domain"/>
    <property type="match status" value="1"/>
</dbReference>
<keyword evidence="2" id="KW-1185">Reference proteome</keyword>
<name>A0A369TFN7_9RHOB</name>
<dbReference type="InterPro" id="IPR036388">
    <property type="entry name" value="WH-like_DNA-bd_sf"/>
</dbReference>
<sequence length="172" mass="18626">MLTHLLRSAIGGETCSDLAAELLILALWPGLCVVRHRLRTLCRSGSLDADLLSGLAIGIGSADPERVKRVAATLLRNLERDLRREYHGAHKTSRLDLHDIVSLHEPSDHTDGPEILMKAAEAALGEDGYLLTAVHIAGFSQKEAAEQLGISHDAARKRCQRAIARLQDSSGV</sequence>
<reference evidence="1 2" key="1">
    <citation type="submission" date="2018-07" db="EMBL/GenBank/DDBJ databases">
        <title>Thalassococcus profundi sp. nov., a marine bacterium isolated from deep seawater of Okinawa Trough.</title>
        <authorList>
            <person name="Yu M."/>
        </authorList>
    </citation>
    <scope>NUCLEOTIDE SEQUENCE [LARGE SCALE GENOMIC DNA]</scope>
    <source>
        <strain evidence="1 2">WRAS1</strain>
    </source>
</reference>
<evidence type="ECO:0000313" key="2">
    <source>
        <dbReference type="Proteomes" id="UP000253977"/>
    </source>
</evidence>
<dbReference type="EMBL" id="QPMK01000027">
    <property type="protein sequence ID" value="RDD64191.1"/>
    <property type="molecule type" value="Genomic_DNA"/>
</dbReference>
<dbReference type="SUPFAM" id="SSF88659">
    <property type="entry name" value="Sigma3 and sigma4 domains of RNA polymerase sigma factors"/>
    <property type="match status" value="1"/>
</dbReference>
<dbReference type="InterPro" id="IPR013324">
    <property type="entry name" value="RNA_pol_sigma_r3/r4-like"/>
</dbReference>
<dbReference type="Proteomes" id="UP000253977">
    <property type="component" value="Unassembled WGS sequence"/>
</dbReference>
<evidence type="ECO:0000313" key="1">
    <source>
        <dbReference type="EMBL" id="RDD64191.1"/>
    </source>
</evidence>